<gene>
    <name evidence="2" type="ORF">B6N60_04097</name>
</gene>
<proteinExistence type="predicted"/>
<dbReference type="Gene3D" id="3.90.1480.10">
    <property type="entry name" value="Alpha-2,3-sialyltransferase"/>
    <property type="match status" value="1"/>
</dbReference>
<organism evidence="2 3">
    <name type="scientific">Richelia sinica FACHB-800</name>
    <dbReference type="NCBI Taxonomy" id="1357546"/>
    <lineage>
        <taxon>Bacteria</taxon>
        <taxon>Bacillati</taxon>
        <taxon>Cyanobacteriota</taxon>
        <taxon>Cyanophyceae</taxon>
        <taxon>Nostocales</taxon>
        <taxon>Nostocaceae</taxon>
        <taxon>Richelia</taxon>
    </lineage>
</organism>
<keyword evidence="3" id="KW-1185">Reference proteome</keyword>
<evidence type="ECO:0000259" key="1">
    <source>
        <dbReference type="Pfam" id="PF01973"/>
    </source>
</evidence>
<accession>A0A975TC81</accession>
<evidence type="ECO:0000313" key="2">
    <source>
        <dbReference type="EMBL" id="QXE25382.1"/>
    </source>
</evidence>
<dbReference type="InterPro" id="IPR002826">
    <property type="entry name" value="MptE-like"/>
</dbReference>
<name>A0A975TC81_9NOST</name>
<reference evidence="2" key="1">
    <citation type="submission" date="2017-04" db="EMBL/GenBank/DDBJ databases">
        <title>Genome deletions in a multicellular cyanobacterial endosymbiont for morphological adaptation in marine diatoms.</title>
        <authorList>
            <person name="Wang Y."/>
            <person name="Gao H."/>
            <person name="Li R."/>
            <person name="Xu X."/>
        </authorList>
    </citation>
    <scope>NUCLEOTIDE SEQUENCE</scope>
    <source>
        <strain evidence="2">FACHB 800</strain>
    </source>
</reference>
<dbReference type="Pfam" id="PF01973">
    <property type="entry name" value="MptE-like"/>
    <property type="match status" value="1"/>
</dbReference>
<dbReference type="AlphaFoldDB" id="A0A975TC81"/>
<sequence>MNEINPLLNQKPTINPYLYAAFSIWNRLKWDLYPESWKSRSKLKNWQNKYADHKAVILCNGPSLLKSDLSLLDNVFTFGLNKINLLFAKSSFRTSCIVAVNRFVIEQNADFYNQTDIPLFLDSNAIKCVKPRSNISFLHSSPQPKFAMDCSMSIFQGYTVTFVAMQLAFHMGFTKVALIGCDHNFAVKGPANMTVVAGNKDDSHFDPNYFAGGMKWQLPDLLRSEVFYALARDVFEAHGRMIFNATEGGNLNILPRISLQEFINS</sequence>
<dbReference type="Proteomes" id="UP000683511">
    <property type="component" value="Chromosome"/>
</dbReference>
<evidence type="ECO:0000313" key="3">
    <source>
        <dbReference type="Proteomes" id="UP000683511"/>
    </source>
</evidence>
<dbReference type="EMBL" id="CP021056">
    <property type="protein sequence ID" value="QXE25382.1"/>
    <property type="molecule type" value="Genomic_DNA"/>
</dbReference>
<protein>
    <recommendedName>
        <fullName evidence="1">6-hydroxymethylpterin diphosphokinase MptE-like domain-containing protein</fullName>
    </recommendedName>
</protein>
<dbReference type="KEGG" id="rsin:B6N60_04097"/>
<feature type="domain" description="6-hydroxymethylpterin diphosphokinase MptE-like" evidence="1">
    <location>
        <begin position="41"/>
        <end position="185"/>
    </location>
</feature>